<dbReference type="Proteomes" id="UP001634394">
    <property type="component" value="Unassembled WGS sequence"/>
</dbReference>
<dbReference type="AlphaFoldDB" id="A0ABD3W0W6"/>
<feature type="compositionally biased region" description="Polar residues" evidence="1">
    <location>
        <begin position="224"/>
        <end position="239"/>
    </location>
</feature>
<evidence type="ECO:0000256" key="1">
    <source>
        <dbReference type="SAM" id="MobiDB-lite"/>
    </source>
</evidence>
<evidence type="ECO:0000256" key="3">
    <source>
        <dbReference type="SAM" id="SignalP"/>
    </source>
</evidence>
<keyword evidence="3" id="KW-0732">Signal</keyword>
<accession>A0ABD3W0W6</accession>
<keyword evidence="5" id="KW-1185">Reference proteome</keyword>
<gene>
    <name evidence="4" type="ORF">ACJMK2_043821</name>
</gene>
<evidence type="ECO:0000256" key="2">
    <source>
        <dbReference type="SAM" id="Phobius"/>
    </source>
</evidence>
<evidence type="ECO:0000313" key="4">
    <source>
        <dbReference type="EMBL" id="KAL3866528.1"/>
    </source>
</evidence>
<feature type="signal peptide" evidence="3">
    <location>
        <begin position="1"/>
        <end position="31"/>
    </location>
</feature>
<keyword evidence="2" id="KW-1133">Transmembrane helix</keyword>
<name>A0ABD3W0W6_SINWO</name>
<keyword evidence="2" id="KW-0472">Membrane</keyword>
<comment type="caution">
    <text evidence="4">The sequence shown here is derived from an EMBL/GenBank/DDBJ whole genome shotgun (WGS) entry which is preliminary data.</text>
</comment>
<evidence type="ECO:0000313" key="5">
    <source>
        <dbReference type="Proteomes" id="UP001634394"/>
    </source>
</evidence>
<sequence>MEQRLTSIFPVSYRWNLLLTVTVISATFCSAKEICPYRICKTCEVKYLTCPVKCCLTIYKRFVCCGGSNNKTNTNQGIDNDINDDHYNHDIFHEQDSADYRSLNDFSDHLHIVIGAGSAAALLVLLTCTVCLVHAYTKRIRGHGPNSERQQRRRSRQEPSISQCSMEMYSVGKPPPYSEYPPSYSQVVSTGNTDHNRNDDAHNSETFCEIIRPPSPLPPPYNEISETLPTQGDISQQRF</sequence>
<protein>
    <submittedName>
        <fullName evidence="4">Uncharacterized protein</fullName>
    </submittedName>
</protein>
<keyword evidence="2" id="KW-0812">Transmembrane</keyword>
<feature type="compositionally biased region" description="Basic and acidic residues" evidence="1">
    <location>
        <begin position="194"/>
        <end position="203"/>
    </location>
</feature>
<proteinExistence type="predicted"/>
<feature type="chain" id="PRO_5044745054" evidence="3">
    <location>
        <begin position="32"/>
        <end position="239"/>
    </location>
</feature>
<reference evidence="4 5" key="1">
    <citation type="submission" date="2024-11" db="EMBL/GenBank/DDBJ databases">
        <title>Chromosome-level genome assembly of the freshwater bivalve Anodonta woodiana.</title>
        <authorList>
            <person name="Chen X."/>
        </authorList>
    </citation>
    <scope>NUCLEOTIDE SEQUENCE [LARGE SCALE GENOMIC DNA]</scope>
    <source>
        <strain evidence="4">MN2024</strain>
        <tissue evidence="4">Gills</tissue>
    </source>
</reference>
<organism evidence="4 5">
    <name type="scientific">Sinanodonta woodiana</name>
    <name type="common">Chinese pond mussel</name>
    <name type="synonym">Anodonta woodiana</name>
    <dbReference type="NCBI Taxonomy" id="1069815"/>
    <lineage>
        <taxon>Eukaryota</taxon>
        <taxon>Metazoa</taxon>
        <taxon>Spiralia</taxon>
        <taxon>Lophotrochozoa</taxon>
        <taxon>Mollusca</taxon>
        <taxon>Bivalvia</taxon>
        <taxon>Autobranchia</taxon>
        <taxon>Heteroconchia</taxon>
        <taxon>Palaeoheterodonta</taxon>
        <taxon>Unionida</taxon>
        <taxon>Unionoidea</taxon>
        <taxon>Unionidae</taxon>
        <taxon>Unioninae</taxon>
        <taxon>Sinanodonta</taxon>
    </lineage>
</organism>
<feature type="transmembrane region" description="Helical" evidence="2">
    <location>
        <begin position="110"/>
        <end position="133"/>
    </location>
</feature>
<dbReference type="EMBL" id="JBJQND010000009">
    <property type="protein sequence ID" value="KAL3866528.1"/>
    <property type="molecule type" value="Genomic_DNA"/>
</dbReference>
<feature type="region of interest" description="Disordered" evidence="1">
    <location>
        <begin position="142"/>
        <end position="239"/>
    </location>
</feature>